<feature type="binding site" evidence="8">
    <location>
        <position position="222"/>
    </location>
    <ligand>
        <name>Zn(2+)</name>
        <dbReference type="ChEBI" id="CHEBI:29105"/>
        <label>1</label>
    </ligand>
</feature>
<feature type="binding site" evidence="8">
    <location>
        <position position="171"/>
    </location>
    <ligand>
        <name>Zn(2+)</name>
        <dbReference type="ChEBI" id="CHEBI:29105"/>
        <label>1</label>
    </ligand>
</feature>
<dbReference type="InterPro" id="IPR023367">
    <property type="entry name" value="Peptidase_M42_dom2"/>
</dbReference>
<dbReference type="AlphaFoldDB" id="A0A0U9HLK1"/>
<dbReference type="GO" id="GO:0006508">
    <property type="term" value="P:proteolysis"/>
    <property type="evidence" value="ECO:0007669"/>
    <property type="project" value="UniProtKB-KW"/>
</dbReference>
<evidence type="ECO:0000256" key="4">
    <source>
        <dbReference type="ARBA" id="ARBA00022723"/>
    </source>
</evidence>
<evidence type="ECO:0000313" key="9">
    <source>
        <dbReference type="EMBL" id="GAQ26284.1"/>
    </source>
</evidence>
<proteinExistence type="inferred from homology"/>
<comment type="cofactor">
    <cofactor evidence="8">
        <name>a divalent metal cation</name>
        <dbReference type="ChEBI" id="CHEBI:60240"/>
    </cofactor>
    <text evidence="8">Binds 2 divalent metal cations per subunit.</text>
</comment>
<feature type="binding site" evidence="8">
    <location>
        <position position="171"/>
    </location>
    <ligand>
        <name>Zn(2+)</name>
        <dbReference type="ChEBI" id="CHEBI:29105"/>
        <label>2</label>
    </ligand>
</feature>
<dbReference type="Pfam" id="PF05343">
    <property type="entry name" value="Peptidase_M42"/>
    <property type="match status" value="1"/>
</dbReference>
<evidence type="ECO:0000256" key="3">
    <source>
        <dbReference type="ARBA" id="ARBA00022670"/>
    </source>
</evidence>
<feature type="binding site" evidence="8">
    <location>
        <position position="63"/>
    </location>
    <ligand>
        <name>Zn(2+)</name>
        <dbReference type="ChEBI" id="CHEBI:29105"/>
        <label>1</label>
    </ligand>
</feature>
<dbReference type="PANTHER" id="PTHR32481">
    <property type="entry name" value="AMINOPEPTIDASE"/>
    <property type="match status" value="1"/>
</dbReference>
<dbReference type="GO" id="GO:0004177">
    <property type="term" value="F:aminopeptidase activity"/>
    <property type="evidence" value="ECO:0007669"/>
    <property type="project" value="UniProtKB-UniRule"/>
</dbReference>
<keyword evidence="3" id="KW-0645">Protease</keyword>
<evidence type="ECO:0000256" key="5">
    <source>
        <dbReference type="ARBA" id="ARBA00022801"/>
    </source>
</evidence>
<organism evidence="9">
    <name type="scientific">Tepidanaerobacter syntrophicus</name>
    <dbReference type="NCBI Taxonomy" id="224999"/>
    <lineage>
        <taxon>Bacteria</taxon>
        <taxon>Bacillati</taxon>
        <taxon>Bacillota</taxon>
        <taxon>Clostridia</taxon>
        <taxon>Thermosediminibacterales</taxon>
        <taxon>Tepidanaerobacteraceae</taxon>
        <taxon>Tepidanaerobacter</taxon>
    </lineage>
</organism>
<dbReference type="CDD" id="cd05656">
    <property type="entry name" value="M42_Frv"/>
    <property type="match status" value="1"/>
</dbReference>
<evidence type="ECO:0000256" key="6">
    <source>
        <dbReference type="PIRNR" id="PIRNR001123"/>
    </source>
</evidence>
<feature type="binding site" evidence="8">
    <location>
        <position position="310"/>
    </location>
    <ligand>
        <name>Zn(2+)</name>
        <dbReference type="ChEBI" id="CHEBI:29105"/>
        <label>2</label>
    </ligand>
</feature>
<dbReference type="GO" id="GO:0046872">
    <property type="term" value="F:metal ion binding"/>
    <property type="evidence" value="ECO:0007669"/>
    <property type="project" value="UniProtKB-UniRule"/>
</dbReference>
<dbReference type="Proteomes" id="UP000062160">
    <property type="component" value="Unassembled WGS sequence"/>
</dbReference>
<gene>
    <name evidence="9" type="ORF">TSYNT_9548</name>
</gene>
<evidence type="ECO:0000256" key="8">
    <source>
        <dbReference type="PIRSR" id="PIRSR001123-2"/>
    </source>
</evidence>
<evidence type="ECO:0000256" key="7">
    <source>
        <dbReference type="PIRSR" id="PIRSR001123-1"/>
    </source>
</evidence>
<evidence type="ECO:0000256" key="1">
    <source>
        <dbReference type="ARBA" id="ARBA00006272"/>
    </source>
</evidence>
<keyword evidence="10" id="KW-1185">Reference proteome</keyword>
<dbReference type="PANTHER" id="PTHR32481:SF0">
    <property type="entry name" value="AMINOPEPTIDASE YPDE-RELATED"/>
    <property type="match status" value="1"/>
</dbReference>
<keyword evidence="4 8" id="KW-0479">Metal-binding</keyword>
<name>A0A0U9HLK1_9FIRM</name>
<feature type="binding site" evidence="8">
    <location>
        <position position="200"/>
    </location>
    <ligand>
        <name>Zn(2+)</name>
        <dbReference type="ChEBI" id="CHEBI:29105"/>
        <label>2</label>
    </ligand>
</feature>
<dbReference type="SUPFAM" id="SSF53187">
    <property type="entry name" value="Zn-dependent exopeptidases"/>
    <property type="match status" value="1"/>
</dbReference>
<dbReference type="PIRSF" id="PIRSF001123">
    <property type="entry name" value="PepA_GA"/>
    <property type="match status" value="1"/>
</dbReference>
<dbReference type="OrthoDB" id="9772053at2"/>
<dbReference type="SUPFAM" id="SSF101821">
    <property type="entry name" value="Aminopeptidase/glucanase lid domain"/>
    <property type="match status" value="1"/>
</dbReference>
<protein>
    <submittedName>
        <fullName evidence="9">Endoglucanase</fullName>
    </submittedName>
</protein>
<reference evidence="9" key="1">
    <citation type="journal article" date="2016" name="Genome Announc.">
        <title>Draft Genome Sequence of the Syntrophic Lactate-Degrading Bacterium Tepidanaerobacter syntrophicus JLT.</title>
        <authorList>
            <person name="Matsuura N."/>
            <person name="Ohashi A."/>
            <person name="Tourlousse D.M."/>
            <person name="Sekiguchi Y."/>
        </authorList>
    </citation>
    <scope>NUCLEOTIDE SEQUENCE [LARGE SCALE GENOMIC DNA]</scope>
    <source>
        <strain evidence="9">JL</strain>
    </source>
</reference>
<sequence>MVELLKRLTETDGVSGNENKIRELIKEEITPYVDNIHIDSMGNLIAFKKGTKEHPKKIMLDAHMDEVGLIITYICDNGMLKFGTIGIDQRVLLSKRVLIGGKVFGVIGVKAIHLQEKSERENVIKQENMYIDIGASSKEEAEKLVKLGDYAAFTTEFEEIGNGKIKAKALDDRAGCGVLIETLKESYPDDIYACFAVQEEVGLRGAMTASYKINPDIGIAIEGTTCSDVPGADEHMYSTVMGIGPAISIIDRSSYSSKEIVSALIDTAESCNIPYQIKRTMTGGNDAGIIQLAHEGVRTGVVSVPVRYIHSPVSMMDIKDYENTIKLIKEFLRKGVL</sequence>
<keyword evidence="5" id="KW-0378">Hydrolase</keyword>
<dbReference type="STRING" id="224999.GCA_001485475_02328"/>
<evidence type="ECO:0000256" key="2">
    <source>
        <dbReference type="ARBA" id="ARBA00022438"/>
    </source>
</evidence>
<evidence type="ECO:0000313" key="10">
    <source>
        <dbReference type="Proteomes" id="UP000062160"/>
    </source>
</evidence>
<dbReference type="Gene3D" id="3.40.630.10">
    <property type="entry name" value="Zn peptidases"/>
    <property type="match status" value="1"/>
</dbReference>
<dbReference type="InterPro" id="IPR008007">
    <property type="entry name" value="Peptidase_M42"/>
</dbReference>
<dbReference type="Gene3D" id="2.40.30.40">
    <property type="entry name" value="Peptidase M42, domain 2"/>
    <property type="match status" value="1"/>
</dbReference>
<dbReference type="RefSeq" id="WP_059034217.1">
    <property type="nucleotide sequence ID" value="NZ_BSDN01000004.1"/>
</dbReference>
<comment type="similarity">
    <text evidence="1 6">Belongs to the peptidase M42 family.</text>
</comment>
<keyword evidence="2" id="KW-0031">Aminopeptidase</keyword>
<feature type="active site" description="Proton acceptor" evidence="7">
    <location>
        <position position="199"/>
    </location>
</feature>
<dbReference type="EMBL" id="DF977003">
    <property type="protein sequence ID" value="GAQ26284.1"/>
    <property type="molecule type" value="Genomic_DNA"/>
</dbReference>
<accession>A0A0U9HLK1</accession>
<dbReference type="InterPro" id="IPR051464">
    <property type="entry name" value="Peptidase_M42_aminopept"/>
</dbReference>